<comment type="caution">
    <text evidence="1">The sequence shown here is derived from an EMBL/GenBank/DDBJ whole genome shotgun (WGS) entry which is preliminary data.</text>
</comment>
<dbReference type="SUPFAM" id="SSF48452">
    <property type="entry name" value="TPR-like"/>
    <property type="match status" value="1"/>
</dbReference>
<organism evidence="1 2">
    <name type="scientific">Mucuna pruriens</name>
    <name type="common">Velvet bean</name>
    <name type="synonym">Dolichos pruriens</name>
    <dbReference type="NCBI Taxonomy" id="157652"/>
    <lineage>
        <taxon>Eukaryota</taxon>
        <taxon>Viridiplantae</taxon>
        <taxon>Streptophyta</taxon>
        <taxon>Embryophyta</taxon>
        <taxon>Tracheophyta</taxon>
        <taxon>Spermatophyta</taxon>
        <taxon>Magnoliopsida</taxon>
        <taxon>eudicotyledons</taxon>
        <taxon>Gunneridae</taxon>
        <taxon>Pentapetalae</taxon>
        <taxon>rosids</taxon>
        <taxon>fabids</taxon>
        <taxon>Fabales</taxon>
        <taxon>Fabaceae</taxon>
        <taxon>Papilionoideae</taxon>
        <taxon>50 kb inversion clade</taxon>
        <taxon>NPAAA clade</taxon>
        <taxon>indigoferoid/millettioid clade</taxon>
        <taxon>Phaseoleae</taxon>
        <taxon>Mucuna</taxon>
    </lineage>
</organism>
<gene>
    <name evidence="1" type="ORF">CR513_28378</name>
</gene>
<dbReference type="InterPro" id="IPR011990">
    <property type="entry name" value="TPR-like_helical_dom_sf"/>
</dbReference>
<dbReference type="EMBL" id="QJKJ01005558">
    <property type="protein sequence ID" value="RDX89838.1"/>
    <property type="molecule type" value="Genomic_DNA"/>
</dbReference>
<dbReference type="AlphaFoldDB" id="A0A371GH04"/>
<dbReference type="Gene3D" id="1.25.40.10">
    <property type="entry name" value="Tetratricopeptide repeat domain"/>
    <property type="match status" value="1"/>
</dbReference>
<evidence type="ECO:0000313" key="1">
    <source>
        <dbReference type="EMBL" id="RDX89838.1"/>
    </source>
</evidence>
<dbReference type="OrthoDB" id="1893133at2759"/>
<keyword evidence="2" id="KW-1185">Reference proteome</keyword>
<evidence type="ECO:0000313" key="2">
    <source>
        <dbReference type="Proteomes" id="UP000257109"/>
    </source>
</evidence>
<accession>A0A371GH04</accession>
<sequence length="108" mass="12508">MSLSPLAVTNEEKGNVLRKRSELKMATSEHHWVDSTVEDLSKSVKLSPRNAKAWCMLGECYNGNKMGEEAKFSSIKRDEANSYNQVCNETMKRFKWRFWINEVAVNVY</sequence>
<name>A0A371GH04_MUCPR</name>
<feature type="non-terminal residue" evidence="1">
    <location>
        <position position="1"/>
    </location>
</feature>
<dbReference type="Proteomes" id="UP000257109">
    <property type="component" value="Unassembled WGS sequence"/>
</dbReference>
<protein>
    <submittedName>
        <fullName evidence="1">Uncharacterized protein</fullName>
    </submittedName>
</protein>
<reference evidence="1" key="1">
    <citation type="submission" date="2018-05" db="EMBL/GenBank/DDBJ databases">
        <title>Draft genome of Mucuna pruriens seed.</title>
        <authorList>
            <person name="Nnadi N.E."/>
            <person name="Vos R."/>
            <person name="Hasami M.H."/>
            <person name="Devisetty U.K."/>
            <person name="Aguiy J.C."/>
        </authorList>
    </citation>
    <scope>NUCLEOTIDE SEQUENCE [LARGE SCALE GENOMIC DNA]</scope>
    <source>
        <strain evidence="1">JCA_2017</strain>
    </source>
</reference>
<proteinExistence type="predicted"/>